<gene>
    <name evidence="2" type="ORF">TVAG_307950</name>
</gene>
<feature type="region of interest" description="Disordered" evidence="1">
    <location>
        <begin position="1"/>
        <end position="53"/>
    </location>
</feature>
<evidence type="ECO:0000313" key="2">
    <source>
        <dbReference type="EMBL" id="EAY08189.1"/>
    </source>
</evidence>
<feature type="compositionally biased region" description="Polar residues" evidence="1">
    <location>
        <begin position="23"/>
        <end position="32"/>
    </location>
</feature>
<dbReference type="InParanoid" id="A2EGJ4"/>
<dbReference type="VEuPathDB" id="TrichDB:TVAG_307950"/>
<dbReference type="AlphaFoldDB" id="A2EGJ4"/>
<organism evidence="2 3">
    <name type="scientific">Trichomonas vaginalis (strain ATCC PRA-98 / G3)</name>
    <dbReference type="NCBI Taxonomy" id="412133"/>
    <lineage>
        <taxon>Eukaryota</taxon>
        <taxon>Metamonada</taxon>
        <taxon>Parabasalia</taxon>
        <taxon>Trichomonadida</taxon>
        <taxon>Trichomonadidae</taxon>
        <taxon>Trichomonas</taxon>
    </lineage>
</organism>
<dbReference type="SMR" id="A2EGJ4"/>
<dbReference type="KEGG" id="tva:4766084"/>
<dbReference type="EMBL" id="DS113383">
    <property type="protein sequence ID" value="EAY08189.1"/>
    <property type="molecule type" value="Genomic_DNA"/>
</dbReference>
<dbReference type="RefSeq" id="XP_001320412.1">
    <property type="nucleotide sequence ID" value="XM_001320377.1"/>
</dbReference>
<keyword evidence="3" id="KW-1185">Reference proteome</keyword>
<evidence type="ECO:0000313" key="3">
    <source>
        <dbReference type="Proteomes" id="UP000001542"/>
    </source>
</evidence>
<reference evidence="2" key="2">
    <citation type="journal article" date="2007" name="Science">
        <title>Draft genome sequence of the sexually transmitted pathogen Trichomonas vaginalis.</title>
        <authorList>
            <person name="Carlton J.M."/>
            <person name="Hirt R.P."/>
            <person name="Silva J.C."/>
            <person name="Delcher A.L."/>
            <person name="Schatz M."/>
            <person name="Zhao Q."/>
            <person name="Wortman J.R."/>
            <person name="Bidwell S.L."/>
            <person name="Alsmark U.C.M."/>
            <person name="Besteiro S."/>
            <person name="Sicheritz-Ponten T."/>
            <person name="Noel C.J."/>
            <person name="Dacks J.B."/>
            <person name="Foster P.G."/>
            <person name="Simillion C."/>
            <person name="Van de Peer Y."/>
            <person name="Miranda-Saavedra D."/>
            <person name="Barton G.J."/>
            <person name="Westrop G.D."/>
            <person name="Mueller S."/>
            <person name="Dessi D."/>
            <person name="Fiori P.L."/>
            <person name="Ren Q."/>
            <person name="Paulsen I."/>
            <person name="Zhang H."/>
            <person name="Bastida-Corcuera F.D."/>
            <person name="Simoes-Barbosa A."/>
            <person name="Brown M.T."/>
            <person name="Hayes R.D."/>
            <person name="Mukherjee M."/>
            <person name="Okumura C.Y."/>
            <person name="Schneider R."/>
            <person name="Smith A.J."/>
            <person name="Vanacova S."/>
            <person name="Villalvazo M."/>
            <person name="Haas B.J."/>
            <person name="Pertea M."/>
            <person name="Feldblyum T.V."/>
            <person name="Utterback T.R."/>
            <person name="Shu C.L."/>
            <person name="Osoegawa K."/>
            <person name="de Jong P.J."/>
            <person name="Hrdy I."/>
            <person name="Horvathova L."/>
            <person name="Zubacova Z."/>
            <person name="Dolezal P."/>
            <person name="Malik S.B."/>
            <person name="Logsdon J.M. Jr."/>
            <person name="Henze K."/>
            <person name="Gupta A."/>
            <person name="Wang C.C."/>
            <person name="Dunne R.L."/>
            <person name="Upcroft J.A."/>
            <person name="Upcroft P."/>
            <person name="White O."/>
            <person name="Salzberg S.L."/>
            <person name="Tang P."/>
            <person name="Chiu C.-H."/>
            <person name="Lee Y.-S."/>
            <person name="Embley T.M."/>
            <person name="Coombs G.H."/>
            <person name="Mottram J.C."/>
            <person name="Tachezy J."/>
            <person name="Fraser-Liggett C.M."/>
            <person name="Johnson P.J."/>
        </authorList>
    </citation>
    <scope>NUCLEOTIDE SEQUENCE [LARGE SCALE GENOMIC DNA]</scope>
    <source>
        <strain evidence="2">G3</strain>
    </source>
</reference>
<name>A2EGJ4_TRIV3</name>
<dbReference type="Proteomes" id="UP000001542">
    <property type="component" value="Unassembled WGS sequence"/>
</dbReference>
<accession>A2EGJ4</accession>
<proteinExistence type="predicted"/>
<sequence>MFAMNEETLMHNYNADNSDDTISKVNRSITQDDTFDDSPDNPIDGTKFQTSFE</sequence>
<protein>
    <submittedName>
        <fullName evidence="2">Uncharacterized protein</fullName>
    </submittedName>
</protein>
<dbReference type="VEuPathDB" id="TrichDB:TVAGG3_0540000"/>
<evidence type="ECO:0000256" key="1">
    <source>
        <dbReference type="SAM" id="MobiDB-lite"/>
    </source>
</evidence>
<reference evidence="2" key="1">
    <citation type="submission" date="2006-10" db="EMBL/GenBank/DDBJ databases">
        <authorList>
            <person name="Amadeo P."/>
            <person name="Zhao Q."/>
            <person name="Wortman J."/>
            <person name="Fraser-Liggett C."/>
            <person name="Carlton J."/>
        </authorList>
    </citation>
    <scope>NUCLEOTIDE SEQUENCE</scope>
    <source>
        <strain evidence="2">G3</strain>
    </source>
</reference>